<dbReference type="EMBL" id="JPRF03000035">
    <property type="protein sequence ID" value="OEV35341.1"/>
    <property type="molecule type" value="Genomic_DNA"/>
</dbReference>
<dbReference type="PANTHER" id="PTHR39338:SF5">
    <property type="entry name" value="BLR6139 PROTEIN"/>
    <property type="match status" value="1"/>
</dbReference>
<dbReference type="EMBL" id="BMUB01000001">
    <property type="protein sequence ID" value="GGU58273.1"/>
    <property type="molecule type" value="Genomic_DNA"/>
</dbReference>
<dbReference type="SUPFAM" id="SSF53300">
    <property type="entry name" value="vWA-like"/>
    <property type="match status" value="1"/>
</dbReference>
<feature type="compositionally biased region" description="Basic and acidic residues" evidence="1">
    <location>
        <begin position="98"/>
        <end position="108"/>
    </location>
</feature>
<accession>A0A8H9HH32</accession>
<name>A0A1E7N3R6_KITAU</name>
<accession>A0A1E7N3R6</accession>
<dbReference type="RefSeq" id="WP_030278736.1">
    <property type="nucleotide sequence ID" value="NZ_BMUB01000001.1"/>
</dbReference>
<feature type="region of interest" description="Disordered" evidence="1">
    <location>
        <begin position="86"/>
        <end position="108"/>
    </location>
</feature>
<sequence>MTAAGPADTAARLTGLVRALRGHGLRIGPAETVDAAAVLDVLGFADREQMRAGLAAALLRSDGQRKVFDAVFDLFFPLGVGTPEALRVEPPPAPDDPEPPRFGRPDPLRDQLRERLAAALAADDRAAQARLAGEVVEAFGRYGTGSTPGSDGWSAHQALGRLSPETLLARILAALREDPGREGPAREDLSERVLADEIRRRIQDFRAQVTGEARRRVAELRGPERIAERAVAPSTDRIDFLYAGREQLAELRRTVHPLARKLATRLAARRRRAARGQIDLRRTLRRSLTTGGVPLRPAYRLRRPGRPELVLLCDVSGSVAGFADFTMLLVQAMGEQFSKVRVFAFVNRTAEVTDLLRRGQDDPARLAARILAEARVMGHHGNSDYGSALGEFADRHPDAVGPRTCVLVLGDARNNHRDPNLDALRRISARARRVFWLNPEQPALWSTGDSAAPAYADVVEMHSCRNARRLGELIARLLPV</sequence>
<dbReference type="GeneID" id="97483798"/>
<reference evidence="2" key="1">
    <citation type="journal article" date="2014" name="Int. J. Syst. Evol. Microbiol.">
        <title>Complete genome sequence of Corynebacterium casei LMG S-19264T (=DSM 44701T), isolated from a smear-ripened cheese.</title>
        <authorList>
            <consortium name="US DOE Joint Genome Institute (JGI-PGF)"/>
            <person name="Walter F."/>
            <person name="Albersmeier A."/>
            <person name="Kalinowski J."/>
            <person name="Ruckert C."/>
        </authorList>
    </citation>
    <scope>NUCLEOTIDE SEQUENCE</scope>
    <source>
        <strain evidence="2">JCM 4434</strain>
    </source>
</reference>
<comment type="caution">
    <text evidence="3">The sequence shown here is derived from an EMBL/GenBank/DDBJ whole genome shotgun (WGS) entry which is preliminary data.</text>
</comment>
<keyword evidence="4" id="KW-1185">Reference proteome</keyword>
<reference evidence="2" key="5">
    <citation type="submission" date="2020-09" db="EMBL/GenBank/DDBJ databases">
        <authorList>
            <person name="Sun Q."/>
            <person name="Ohkuma M."/>
        </authorList>
    </citation>
    <scope>NUCLEOTIDE SEQUENCE</scope>
    <source>
        <strain evidence="2">JCM 4434</strain>
    </source>
</reference>
<dbReference type="Pfam" id="PF05762">
    <property type="entry name" value="VWA_CoxE"/>
    <property type="match status" value="1"/>
</dbReference>
<dbReference type="InterPro" id="IPR036465">
    <property type="entry name" value="vWFA_dom_sf"/>
</dbReference>
<reference evidence="3" key="4">
    <citation type="submission" date="2016-08" db="EMBL/GenBank/DDBJ databases">
        <title>Sequencing, Assembly and Comparative Genomics of S. aureofaciens ATCC 10762.</title>
        <authorList>
            <person name="Gradnigo J.S."/>
            <person name="Johnson N."/>
            <person name="Somerville G.A."/>
        </authorList>
    </citation>
    <scope>NUCLEOTIDE SEQUENCE [LARGE SCALE GENOMIC DNA]</scope>
    <source>
        <strain evidence="3">ATCC 10762</strain>
    </source>
</reference>
<reference evidence="4" key="3">
    <citation type="submission" date="2016-08" db="EMBL/GenBank/DDBJ databases">
        <title>Sequencing, assembly and comparative genomics of S. aureofaciens ATCC 10762.</title>
        <authorList>
            <person name="Gradnigo J.S."/>
            <person name="Johnson N."/>
            <person name="Somerville G.A."/>
        </authorList>
    </citation>
    <scope>NUCLEOTIDE SEQUENCE [LARGE SCALE GENOMIC DNA]</scope>
    <source>
        <strain evidence="4">ATCC 10762 / DSM 40127 / CCM 3239 / JCM 4008 / LMG 5968 / NBRC 12843 / NCIMB 8234 / A-377</strain>
    </source>
</reference>
<dbReference type="Proteomes" id="UP000037395">
    <property type="component" value="Unassembled WGS sequence"/>
</dbReference>
<dbReference type="Proteomes" id="UP000610124">
    <property type="component" value="Unassembled WGS sequence"/>
</dbReference>
<dbReference type="AlphaFoldDB" id="A0A1E7N3R6"/>
<dbReference type="OrthoDB" id="5174525at2"/>
<dbReference type="InterPro" id="IPR011195">
    <property type="entry name" value="UCP010256"/>
</dbReference>
<gene>
    <name evidence="2" type="ORF">GCM10010502_06200</name>
    <name evidence="3" type="ORF">HS99_0032490</name>
</gene>
<dbReference type="InterPro" id="IPR008912">
    <property type="entry name" value="Uncharacterised_CoxE"/>
</dbReference>
<organism evidence="3 4">
    <name type="scientific">Kitasatospora aureofaciens</name>
    <name type="common">Streptomyces aureofaciens</name>
    <dbReference type="NCBI Taxonomy" id="1894"/>
    <lineage>
        <taxon>Bacteria</taxon>
        <taxon>Bacillati</taxon>
        <taxon>Actinomycetota</taxon>
        <taxon>Actinomycetes</taxon>
        <taxon>Kitasatosporales</taxon>
        <taxon>Streptomycetaceae</taxon>
        <taxon>Kitasatospora</taxon>
    </lineage>
</organism>
<evidence type="ECO:0000256" key="1">
    <source>
        <dbReference type="SAM" id="MobiDB-lite"/>
    </source>
</evidence>
<evidence type="ECO:0000313" key="3">
    <source>
        <dbReference type="EMBL" id="OEV35341.1"/>
    </source>
</evidence>
<evidence type="ECO:0000313" key="4">
    <source>
        <dbReference type="Proteomes" id="UP000037395"/>
    </source>
</evidence>
<reference evidence="3 4" key="2">
    <citation type="submission" date="2014-07" db="EMBL/GenBank/DDBJ databases">
        <authorList>
            <person name="Zhang J.E."/>
            <person name="Yang H."/>
            <person name="Guo J."/>
            <person name="Deng Z."/>
            <person name="Luo H."/>
            <person name="Luo M."/>
            <person name="Zhao B."/>
        </authorList>
    </citation>
    <scope>NUCLEOTIDE SEQUENCE [LARGE SCALE GENOMIC DNA]</scope>
    <source>
        <strain evidence="3">ATCC 10762</strain>
        <strain evidence="4">ATCC 10762 / DSM 40127 / CCM 3239 / JCM 4008 / LMG 5968 / NBRC 12843 / NCIMB 8234 / A-377</strain>
    </source>
</reference>
<proteinExistence type="predicted"/>
<dbReference type="PIRSF" id="PIRSF010256">
    <property type="entry name" value="CoxE_vWa"/>
    <property type="match status" value="1"/>
</dbReference>
<dbReference type="PANTHER" id="PTHR39338">
    <property type="entry name" value="BLL5662 PROTEIN-RELATED"/>
    <property type="match status" value="1"/>
</dbReference>
<protein>
    <submittedName>
        <fullName evidence="2">VWA domain-containing protein</fullName>
    </submittedName>
</protein>
<evidence type="ECO:0000313" key="2">
    <source>
        <dbReference type="EMBL" id="GGU58273.1"/>
    </source>
</evidence>